<dbReference type="InterPro" id="IPR056771">
    <property type="entry name" value="FH3_FHOD1-3-like"/>
</dbReference>
<dbReference type="Pfam" id="PF24959">
    <property type="entry name" value="FH3_FHOD1-3"/>
    <property type="match status" value="1"/>
</dbReference>
<feature type="region of interest" description="Disordered" evidence="2">
    <location>
        <begin position="635"/>
        <end position="660"/>
    </location>
</feature>
<feature type="compositionally biased region" description="Basic and acidic residues" evidence="2">
    <location>
        <begin position="374"/>
        <end position="385"/>
    </location>
</feature>
<keyword evidence="5" id="KW-1185">Reference proteome</keyword>
<feature type="region of interest" description="Disordered" evidence="2">
    <location>
        <begin position="454"/>
        <end position="591"/>
    </location>
</feature>
<feature type="compositionally biased region" description="Low complexity" evidence="2">
    <location>
        <begin position="326"/>
        <end position="336"/>
    </location>
</feature>
<comment type="caution">
    <text evidence="4">The sequence shown here is derived from an EMBL/GenBank/DDBJ whole genome shotgun (WGS) entry which is preliminary data.</text>
</comment>
<dbReference type="InterPro" id="IPR041387">
    <property type="entry name" value="FHOD1_GBD_N"/>
</dbReference>
<dbReference type="SUPFAM" id="SSF101447">
    <property type="entry name" value="Formin homology 2 domain (FH2 domain)"/>
    <property type="match status" value="1"/>
</dbReference>
<dbReference type="EMBL" id="CAKASE010000043">
    <property type="protein sequence ID" value="CAG9558816.1"/>
    <property type="molecule type" value="Genomic_DNA"/>
</dbReference>
<feature type="compositionally biased region" description="Basic and acidic residues" evidence="2">
    <location>
        <begin position="309"/>
        <end position="325"/>
    </location>
</feature>
<evidence type="ECO:0000259" key="3">
    <source>
        <dbReference type="PROSITE" id="PS51232"/>
    </source>
</evidence>
<feature type="compositionally biased region" description="Basic and acidic residues" evidence="2">
    <location>
        <begin position="635"/>
        <end position="654"/>
    </location>
</feature>
<dbReference type="PANTHER" id="PTHR45920">
    <property type="entry name" value="FORMIN HOMOLOGY 2 DOMAIN CONTAINING, ISOFORM I"/>
    <property type="match status" value="1"/>
</dbReference>
<feature type="compositionally biased region" description="Polar residues" evidence="2">
    <location>
        <begin position="549"/>
        <end position="562"/>
    </location>
</feature>
<feature type="region of interest" description="Disordered" evidence="2">
    <location>
        <begin position="791"/>
        <end position="853"/>
    </location>
</feature>
<feature type="compositionally biased region" description="Basic and acidic residues" evidence="2">
    <location>
        <begin position="123"/>
        <end position="154"/>
    </location>
</feature>
<feature type="compositionally biased region" description="Basic and acidic residues" evidence="2">
    <location>
        <begin position="572"/>
        <end position="581"/>
    </location>
</feature>
<feature type="compositionally biased region" description="Polar residues" evidence="2">
    <location>
        <begin position="582"/>
        <end position="591"/>
    </location>
</feature>
<dbReference type="SUPFAM" id="SSF48371">
    <property type="entry name" value="ARM repeat"/>
    <property type="match status" value="1"/>
</dbReference>
<dbReference type="Proteomes" id="UP000789524">
    <property type="component" value="Unassembled WGS sequence"/>
</dbReference>
<dbReference type="GO" id="GO:0051015">
    <property type="term" value="F:actin filament binding"/>
    <property type="evidence" value="ECO:0007669"/>
    <property type="project" value="TreeGrafter"/>
</dbReference>
<dbReference type="PROSITE" id="PS51232">
    <property type="entry name" value="GBD_FH3"/>
    <property type="match status" value="1"/>
</dbReference>
<feature type="compositionally biased region" description="Basic and acidic residues" evidence="2">
    <location>
        <begin position="829"/>
        <end position="853"/>
    </location>
</feature>
<feature type="compositionally biased region" description="Polar residues" evidence="2">
    <location>
        <begin position="1595"/>
        <end position="1610"/>
    </location>
</feature>
<dbReference type="Pfam" id="PF18382">
    <property type="entry name" value="Formin_GBD_N"/>
    <property type="match status" value="1"/>
</dbReference>
<dbReference type="PANTHER" id="PTHR45920:SF4">
    <property type="entry name" value="FORMIN HOMOLOGY 2 DOMAIN CONTAINING, ISOFORM I"/>
    <property type="match status" value="1"/>
</dbReference>
<feature type="compositionally biased region" description="Polar residues" evidence="2">
    <location>
        <begin position="736"/>
        <end position="749"/>
    </location>
</feature>
<feature type="compositionally biased region" description="Pro residues" evidence="2">
    <location>
        <begin position="1568"/>
        <end position="1589"/>
    </location>
</feature>
<dbReference type="OrthoDB" id="9806920at2759"/>
<protein>
    <submittedName>
        <fullName evidence="4">(African queen) hypothetical protein</fullName>
    </submittedName>
</protein>
<dbReference type="InterPro" id="IPR016024">
    <property type="entry name" value="ARM-type_fold"/>
</dbReference>
<feature type="region of interest" description="Disordered" evidence="2">
    <location>
        <begin position="363"/>
        <end position="421"/>
    </location>
</feature>
<feature type="region of interest" description="Disordered" evidence="2">
    <location>
        <begin position="1563"/>
        <end position="1610"/>
    </location>
</feature>
<feature type="region of interest" description="Disordered" evidence="2">
    <location>
        <begin position="303"/>
        <end position="340"/>
    </location>
</feature>
<keyword evidence="1" id="KW-0009">Actin-binding</keyword>
<evidence type="ECO:0000313" key="5">
    <source>
        <dbReference type="Proteomes" id="UP000789524"/>
    </source>
</evidence>
<dbReference type="Gene3D" id="1.25.10.10">
    <property type="entry name" value="Leucine-rich Repeat Variant"/>
    <property type="match status" value="1"/>
</dbReference>
<feature type="compositionally biased region" description="Polar residues" evidence="2">
    <location>
        <begin position="520"/>
        <end position="532"/>
    </location>
</feature>
<reference evidence="4" key="1">
    <citation type="submission" date="2021-09" db="EMBL/GenBank/DDBJ databases">
        <authorList>
            <person name="Martin H S."/>
        </authorList>
    </citation>
    <scope>NUCLEOTIDE SEQUENCE</scope>
</reference>
<gene>
    <name evidence="4" type="ORF">DCHRY22_LOCUS805</name>
</gene>
<dbReference type="InterPro" id="IPR014768">
    <property type="entry name" value="GBD/FH3_dom"/>
</dbReference>
<dbReference type="GO" id="GO:0005856">
    <property type="term" value="C:cytoskeleton"/>
    <property type="evidence" value="ECO:0007669"/>
    <property type="project" value="TreeGrafter"/>
</dbReference>
<feature type="region of interest" description="Disordered" evidence="2">
    <location>
        <begin position="1"/>
        <end position="54"/>
    </location>
</feature>
<feature type="compositionally biased region" description="Basic and acidic residues" evidence="2">
    <location>
        <begin position="410"/>
        <end position="421"/>
    </location>
</feature>
<dbReference type="FunFam" id="1.25.10.10:FF:000056">
    <property type="entry name" value="FH1/FH2 domain-containing protein 3 isoform X1"/>
    <property type="match status" value="1"/>
</dbReference>
<organism evidence="4 5">
    <name type="scientific">Danaus chrysippus</name>
    <name type="common">African queen</name>
    <dbReference type="NCBI Taxonomy" id="151541"/>
    <lineage>
        <taxon>Eukaryota</taxon>
        <taxon>Metazoa</taxon>
        <taxon>Ecdysozoa</taxon>
        <taxon>Arthropoda</taxon>
        <taxon>Hexapoda</taxon>
        <taxon>Insecta</taxon>
        <taxon>Pterygota</taxon>
        <taxon>Neoptera</taxon>
        <taxon>Endopterygota</taxon>
        <taxon>Lepidoptera</taxon>
        <taxon>Glossata</taxon>
        <taxon>Ditrysia</taxon>
        <taxon>Papilionoidea</taxon>
        <taxon>Nymphalidae</taxon>
        <taxon>Danainae</taxon>
        <taxon>Danaini</taxon>
        <taxon>Danaina</taxon>
        <taxon>Danaus</taxon>
        <taxon>Anosia</taxon>
    </lineage>
</organism>
<sequence>MSFRNYYETSSYGRNRDIGRNTSTSTERAGTVTAKYTTTPSYKSSSIPIVNDRSAREETPISAIANRYASYSKTATEKSSPKYEKKDYSLKLSVPTINTNKSRDVSPVSATSKYTLSRTSRHSSPDRRPIKSFKEKRHGSPVERDKDIPNKTDKTSNYSGVSNYKLYPRASSYTRPSPRSEVKPEVNVNRYAIGNRLSTSSYLRSPTPIKRPSVSPVNVIDVNKTENLKAPMSNVLVEEDSQKEVVKNDCLLNGSDIVIEPNEDIETITVITRHTSPTPPGSSTYVRMRRADMAKTIEKIISRPKKRPTLVDKEMQSDRLDDPTRSSRFGSTSRTSMTNWTYYSPNVNSYTGYAGRYSTQYSNLRESNANSNDRSSRSRSKEPVENKILSSQTEHERVNDGQTSNNATEFEEKNNENKNEDTSEIIINVNLTLKQTRSSSAVSSSELISPEITITNSHQLPPQPPKSENSNKNKKNKVRKSSTDSSSDSSSKKVVKKRTKSTSSTSSDQGTEKLQKSKVSKNINHTKSSSDLQKGPLKLKYSKCRENNSPETSVTLSTQSSISEDENTSKSNIKDIIRNSKGENSPSQTDQILKQMTPNKNEGTEDAKSFLIRALAPVTNLFKLRHQDNSECVRKESSEADFKESPNIKNENSKSKNNTKNIIVSNEDEFVTLKGIRHVESDDEKPWWLDSSANIPEGIERLTPPRKSSSDSDKSEKFYHFKIRQIDSGERKDWWLSNSDQTSTGNKSELPNGIKLSKSGSDQKNFPIKRIRHVESGESPWWLSSEKNIPEGIEKLPTPPPQEDSDSSDSDEVQEYIPPSQMPPFPLHIPDDEPLGARRSPEGLETPKENEDYRLCRSSSPYENSRIFRRGFSNLPYQKGSEKYISRYTDIDDILGTSGQIYSPFMDSILARRTGQVSFDDDECQEIDPTQVRIHDSTAQMPVIKKLRCRSEIIDYRVEDQLDDATLQVFKDGDYGPYLDLDSTLGEQDEELEGLQESRKNSLVLRTQLSVRVHAIIERLLHSQGRELRRALFTLKQILQSDKDLVHEFVANKGLDCLMQVANMADHNYLDYILRALGQILLYVDGMHGVMNHKRCIQWLYSLISSKLRHVVKTALKLLLVFVEYTEKNCLLFIEAIVAVDTSNARQPWYNVMKILQDFDASDTELLIYVTTLINRCLNNIPDRDLYYDQVDSLQDQGIDDIIQLYMSKQGTDLDLLRQLQIFEAVLLYEDGDETGTALKQLDESVITSLRQRSHNLSTTTRRKSKKQEEREKAISPVMMEPNIMTSTPKRPQYLPSILDTKENKELSTALKRRRDRYARQAHHIIQQQELMKSTSTNGYSYNDFDTSDYNFSSISRSSYSSNSFMSSKYTNSCSTINGSSNSVNEEEDFNKKNLPSLLVNGNQRFTSGLKQRIQNGTLGHSVNTADSLVAMRQKQIDVIPEPKDDREILLNREHSIKDIAQRLTSPLNSTTDEKPIRVSDMAGIVSKAKEELAKSKSKEIIKSPTIEKSPKVHEIKVSENDLHWEELKKGCLNREFHLCDLDFSDLRHDTDDEMECQQLQRVCASNGPPPPPPSMLPPMNLPPPPPTNFPTLPKNTSNPPTETDSANSTLKKNKKTVKLFWREIQEVPVPAPVKTKIGGSIWDDLPQVALDTNMLEHLFESRSNDLIIKEVSIFDPYITLNCINLNLLFIEIIE</sequence>
<feature type="compositionally biased region" description="Polar residues" evidence="2">
    <location>
        <begin position="108"/>
        <end position="118"/>
    </location>
</feature>
<dbReference type="InterPro" id="IPR011989">
    <property type="entry name" value="ARM-like"/>
</dbReference>
<feature type="compositionally biased region" description="Low complexity" evidence="2">
    <location>
        <begin position="35"/>
        <end position="49"/>
    </location>
</feature>
<proteinExistence type="predicted"/>
<evidence type="ECO:0000256" key="2">
    <source>
        <dbReference type="SAM" id="MobiDB-lite"/>
    </source>
</evidence>
<dbReference type="GO" id="GO:0005737">
    <property type="term" value="C:cytoplasm"/>
    <property type="evidence" value="ECO:0007669"/>
    <property type="project" value="TreeGrafter"/>
</dbReference>
<evidence type="ECO:0000256" key="1">
    <source>
        <dbReference type="ARBA" id="ARBA00023203"/>
    </source>
</evidence>
<feature type="region of interest" description="Disordered" evidence="2">
    <location>
        <begin position="735"/>
        <end position="763"/>
    </location>
</feature>
<feature type="compositionally biased region" description="Acidic residues" evidence="2">
    <location>
        <begin position="803"/>
        <end position="814"/>
    </location>
</feature>
<feature type="domain" description="GBD/FH3" evidence="3">
    <location>
        <begin position="954"/>
        <end position="1318"/>
    </location>
</feature>
<name>A0A8J2MAM1_9NEOP</name>
<dbReference type="GO" id="GO:0030866">
    <property type="term" value="P:cortical actin cytoskeleton organization"/>
    <property type="evidence" value="ECO:0007669"/>
    <property type="project" value="TreeGrafter"/>
</dbReference>
<feature type="region of interest" description="Disordered" evidence="2">
    <location>
        <begin position="99"/>
        <end position="162"/>
    </location>
</feature>
<evidence type="ECO:0000313" key="4">
    <source>
        <dbReference type="EMBL" id="CAG9558816.1"/>
    </source>
</evidence>
<accession>A0A8J2MAM1</accession>